<keyword evidence="5" id="KW-1185">Reference proteome</keyword>
<name>A0A1Y1JGB5_PLAGO</name>
<evidence type="ECO:0000256" key="2">
    <source>
        <dbReference type="SAM" id="MobiDB-lite"/>
    </source>
</evidence>
<feature type="compositionally biased region" description="Basic and acidic residues" evidence="2">
    <location>
        <begin position="266"/>
        <end position="278"/>
    </location>
</feature>
<dbReference type="EMBL" id="BDQF01000011">
    <property type="protein sequence ID" value="GAW81290.1"/>
    <property type="molecule type" value="Genomic_DNA"/>
</dbReference>
<accession>A0A1Y1JGB5</accession>
<feature type="coiled-coil region" evidence="1">
    <location>
        <begin position="569"/>
        <end position="596"/>
    </location>
</feature>
<keyword evidence="1" id="KW-0175">Coiled coil</keyword>
<gene>
    <name evidence="4" type="ORF">PGO_100460</name>
</gene>
<organism evidence="4 5">
    <name type="scientific">Plasmodium gonderi</name>
    <dbReference type="NCBI Taxonomy" id="77519"/>
    <lineage>
        <taxon>Eukaryota</taxon>
        <taxon>Sar</taxon>
        <taxon>Alveolata</taxon>
        <taxon>Apicomplexa</taxon>
        <taxon>Aconoidasida</taxon>
        <taxon>Haemosporida</taxon>
        <taxon>Plasmodiidae</taxon>
        <taxon>Plasmodium</taxon>
        <taxon>Plasmodium (Plasmodium)</taxon>
    </lineage>
</organism>
<reference evidence="5" key="1">
    <citation type="submission" date="2017-04" db="EMBL/GenBank/DDBJ databases">
        <title>Plasmodium gonderi genome.</title>
        <authorList>
            <person name="Arisue N."/>
            <person name="Honma H."/>
            <person name="Kawai S."/>
            <person name="Tougan T."/>
            <person name="Tanabe K."/>
            <person name="Horii T."/>
        </authorList>
    </citation>
    <scope>NUCLEOTIDE SEQUENCE [LARGE SCALE GENOMIC DNA]</scope>
    <source>
        <strain evidence="5">ATCC 30045</strain>
    </source>
</reference>
<evidence type="ECO:0000313" key="5">
    <source>
        <dbReference type="Proteomes" id="UP000195521"/>
    </source>
</evidence>
<protein>
    <submittedName>
        <fullName evidence="4">Uncharacterized protein</fullName>
    </submittedName>
</protein>
<keyword evidence="3" id="KW-1133">Transmembrane helix</keyword>
<feature type="compositionally biased region" description="Low complexity" evidence="2">
    <location>
        <begin position="212"/>
        <end position="222"/>
    </location>
</feature>
<proteinExistence type="predicted"/>
<evidence type="ECO:0000256" key="1">
    <source>
        <dbReference type="SAM" id="Coils"/>
    </source>
</evidence>
<feature type="transmembrane region" description="Helical" evidence="3">
    <location>
        <begin position="5"/>
        <end position="23"/>
    </location>
</feature>
<feature type="region of interest" description="Disordered" evidence="2">
    <location>
        <begin position="118"/>
        <end position="138"/>
    </location>
</feature>
<feature type="compositionally biased region" description="Polar residues" evidence="2">
    <location>
        <begin position="520"/>
        <end position="534"/>
    </location>
</feature>
<keyword evidence="3" id="KW-0812">Transmembrane</keyword>
<dbReference type="PANTHER" id="PTHR33598:SF4">
    <property type="entry name" value="OS02G0833400 PROTEIN"/>
    <property type="match status" value="1"/>
</dbReference>
<dbReference type="PANTHER" id="PTHR33598">
    <property type="entry name" value="OS02G0833400 PROTEIN"/>
    <property type="match status" value="1"/>
</dbReference>
<feature type="compositionally biased region" description="Low complexity" evidence="2">
    <location>
        <begin position="188"/>
        <end position="202"/>
    </location>
</feature>
<dbReference type="Pfam" id="PF05542">
    <property type="entry name" value="DUF760"/>
    <property type="match status" value="2"/>
</dbReference>
<feature type="transmembrane region" description="Helical" evidence="3">
    <location>
        <begin position="647"/>
        <end position="669"/>
    </location>
</feature>
<dbReference type="OrthoDB" id="4115at2759"/>
<sequence>MPRPIYVLLIDCFIVLSFTYTFLLEHVKSRKNNTVVFYKEFPEIGHKTKIHVKNRKKYLFLFRNSYTQIKNISQKFFIVKHHKVNYLPHEIKSHTIPLLNSNNASFLKGSKFKIFNNDNGKNNFSKDPNEETDHGNNDRIIDEKNEKWKKYFERKRKKEILKDLNSNLRKKGKRDISHSFRNGNDSLSMDSTSESNTMESENIIQNDDKGKGQQQHGDGNDQNGDDENGEGSDDDEEEQEEDDDDEGEEDDDSYDAYDSYNPYDPYENRNGDEKQGKDKYSHLDYAHNHEEGQGGNFFFMNNGKKENAHNRFYENRRNNGGPSTPPSINDSINNIFTSKESKDFPLFFPLNNKSFENSNNKYFDKICSIPPNELINRFFENTSERVKEAVKNIIFNIIGNIQKYTIETSILITHEKIYNFLLQIILTGYMIKNADYRLSLNESLYDQNNIINKKEDDFFNLKKSFYSLFADKHKKSGEETLNSCELNNQNNCNPHILNQNKADKQKNYDLEKLLTSKNLQDDNSNYSSYQNGDQYNHDDNQIQPESTSYAKCKNHASDNFPIINTKNYIIFLRKKIMSLENQIKMLKENKSILNDDLLSYIKSLTDIQLRSLTDNIGALVLDATKKIVELVIQGMTLNINKNLSNELIYISGSVLTYICFWQLIIGYTLREMEIRDELSDYLKGS</sequence>
<dbReference type="GeneID" id="39748012"/>
<keyword evidence="3" id="KW-0472">Membrane</keyword>
<comment type="caution">
    <text evidence="4">The sequence shown here is derived from an EMBL/GenBank/DDBJ whole genome shotgun (WGS) entry which is preliminary data.</text>
</comment>
<evidence type="ECO:0000256" key="3">
    <source>
        <dbReference type="SAM" id="Phobius"/>
    </source>
</evidence>
<feature type="region of interest" description="Disordered" evidence="2">
    <location>
        <begin position="520"/>
        <end position="543"/>
    </location>
</feature>
<feature type="compositionally biased region" description="Acidic residues" evidence="2">
    <location>
        <begin position="223"/>
        <end position="255"/>
    </location>
</feature>
<evidence type="ECO:0000313" key="4">
    <source>
        <dbReference type="EMBL" id="GAW81290.1"/>
    </source>
</evidence>
<dbReference type="Proteomes" id="UP000195521">
    <property type="component" value="Unassembled WGS sequence"/>
</dbReference>
<dbReference type="AlphaFoldDB" id="A0A1Y1JGB5"/>
<dbReference type="OMA" id="CSIPPNE"/>
<dbReference type="RefSeq" id="XP_028543879.1">
    <property type="nucleotide sequence ID" value="XM_028688078.1"/>
</dbReference>
<feature type="region of interest" description="Disordered" evidence="2">
    <location>
        <begin position="164"/>
        <end position="278"/>
    </location>
</feature>
<dbReference type="InterPro" id="IPR008479">
    <property type="entry name" value="DUF760"/>
</dbReference>
<feature type="compositionally biased region" description="Basic and acidic residues" evidence="2">
    <location>
        <begin position="127"/>
        <end position="138"/>
    </location>
</feature>